<reference evidence="3" key="1">
    <citation type="journal article" date="2012" name="Proc. Natl. Acad. Sci. U.S.A.">
        <title>Genome sequence of the button mushroom Agaricus bisporus reveals mechanisms governing adaptation to a humic-rich ecological niche.</title>
        <authorList>
            <person name="Morin E."/>
            <person name="Kohler A."/>
            <person name="Baker A.R."/>
            <person name="Foulongne-Oriol M."/>
            <person name="Lombard V."/>
            <person name="Nagy L.G."/>
            <person name="Ohm R.A."/>
            <person name="Patyshakuliyeva A."/>
            <person name="Brun A."/>
            <person name="Aerts A.L."/>
            <person name="Bailey A.M."/>
            <person name="Billette C."/>
            <person name="Coutinho P.M."/>
            <person name="Deakin G."/>
            <person name="Doddapaneni H."/>
            <person name="Floudas D."/>
            <person name="Grimwood J."/>
            <person name="Hilden K."/>
            <person name="Kuees U."/>
            <person name="LaButti K.M."/>
            <person name="Lapidus A."/>
            <person name="Lindquist E.A."/>
            <person name="Lucas S.M."/>
            <person name="Murat C."/>
            <person name="Riley R.W."/>
            <person name="Salamov A.A."/>
            <person name="Schmutz J."/>
            <person name="Subramanian V."/>
            <person name="Woesten H.A.B."/>
            <person name="Xu J."/>
            <person name="Eastwood D.C."/>
            <person name="Foster G.D."/>
            <person name="Sonnenberg A.S."/>
            <person name="Cullen D."/>
            <person name="de Vries R.P."/>
            <person name="Lundell T."/>
            <person name="Hibbett D.S."/>
            <person name="Henrissat B."/>
            <person name="Burton K.S."/>
            <person name="Kerrigan R.W."/>
            <person name="Challen M.P."/>
            <person name="Grigoriev I.V."/>
            <person name="Martin F."/>
        </authorList>
    </citation>
    <scope>NUCLEOTIDE SEQUENCE [LARGE SCALE GENOMIC DNA]</scope>
    <source>
        <strain evidence="3">JB137-S8 / ATCC MYA-4627 / FGSC 10392</strain>
    </source>
</reference>
<dbReference type="EMBL" id="JH971416">
    <property type="protein sequence ID" value="EKM75282.1"/>
    <property type="molecule type" value="Genomic_DNA"/>
</dbReference>
<proteinExistence type="predicted"/>
<evidence type="ECO:0000313" key="2">
    <source>
        <dbReference type="EMBL" id="EKM75282.1"/>
    </source>
</evidence>
<protein>
    <submittedName>
        <fullName evidence="2">Uncharacterized protein</fullName>
    </submittedName>
</protein>
<evidence type="ECO:0000313" key="3">
    <source>
        <dbReference type="Proteomes" id="UP000008493"/>
    </source>
</evidence>
<evidence type="ECO:0000256" key="1">
    <source>
        <dbReference type="SAM" id="MobiDB-lite"/>
    </source>
</evidence>
<feature type="region of interest" description="Disordered" evidence="1">
    <location>
        <begin position="134"/>
        <end position="162"/>
    </location>
</feature>
<dbReference type="HOGENOM" id="CLU_1634888_0_0_1"/>
<dbReference type="InParanoid" id="K5WXH5"/>
<gene>
    <name evidence="2" type="ORF">AGABI1DRAFT_95032</name>
</gene>
<organism evidence="2 3">
    <name type="scientific">Agaricus bisporus var. burnettii (strain JB137-S8 / ATCC MYA-4627 / FGSC 10392)</name>
    <name type="common">White button mushroom</name>
    <dbReference type="NCBI Taxonomy" id="597362"/>
    <lineage>
        <taxon>Eukaryota</taxon>
        <taxon>Fungi</taxon>
        <taxon>Dikarya</taxon>
        <taxon>Basidiomycota</taxon>
        <taxon>Agaricomycotina</taxon>
        <taxon>Agaricomycetes</taxon>
        <taxon>Agaricomycetidae</taxon>
        <taxon>Agaricales</taxon>
        <taxon>Agaricineae</taxon>
        <taxon>Agaricaceae</taxon>
        <taxon>Agaricus</taxon>
    </lineage>
</organism>
<name>K5WXH5_AGABU</name>
<accession>K5WXH5</accession>
<dbReference type="AlphaFoldDB" id="K5WXH5"/>
<dbReference type="GeneID" id="18832603"/>
<keyword evidence="3" id="KW-1185">Reference proteome</keyword>
<dbReference type="Proteomes" id="UP000008493">
    <property type="component" value="Unassembled WGS sequence"/>
</dbReference>
<dbReference type="KEGG" id="abp:AGABI1DRAFT95032"/>
<sequence>MTTREPSGHIRSSDSFVGARLNGVLTVIVAVEERDSSSPFHVTDDATSLVRLVSVPPHRWEVSVGKKSILSYDGIAPISRAQSGEESVKGAVVALQGETGQRKRPAASSGIITAGNLTGIITSNRRSAALVPRNRSKWPQVATGAAGQMPLNLQKAAQGQPS</sequence>
<dbReference type="RefSeq" id="XP_007334100.1">
    <property type="nucleotide sequence ID" value="XM_007334038.1"/>
</dbReference>